<proteinExistence type="predicted"/>
<accession>A0A150M8U5</accession>
<gene>
    <name evidence="1" type="ORF">B4119_1746</name>
</gene>
<sequence length="61" mass="6875">MEVAVRDPIRAMTEVMELGQFPNGTPVFQNRKAYESDGVVIDRINTHICPSRVVWKAVCAK</sequence>
<name>A0A150M8U5_9BACL</name>
<dbReference type="Proteomes" id="UP000075455">
    <property type="component" value="Unassembled WGS sequence"/>
</dbReference>
<protein>
    <submittedName>
        <fullName evidence="1">Uncharacterized protein</fullName>
    </submittedName>
</protein>
<evidence type="ECO:0000313" key="1">
    <source>
        <dbReference type="EMBL" id="KYD20569.1"/>
    </source>
</evidence>
<comment type="caution">
    <text evidence="1">The sequence shown here is derived from an EMBL/GenBank/DDBJ whole genome shotgun (WGS) entry which is preliminary data.</text>
</comment>
<organism evidence="1 2">
    <name type="scientific">Saccharococcus caldoxylosilyticus</name>
    <dbReference type="NCBI Taxonomy" id="81408"/>
    <lineage>
        <taxon>Bacteria</taxon>
        <taxon>Bacillati</taxon>
        <taxon>Bacillota</taxon>
        <taxon>Bacilli</taxon>
        <taxon>Bacillales</taxon>
        <taxon>Anoxybacillaceae</taxon>
        <taxon>Saccharococcus</taxon>
    </lineage>
</organism>
<dbReference type="STRING" id="81408.B4119_1746"/>
<reference evidence="1 2" key="1">
    <citation type="submission" date="2016-01" db="EMBL/GenBank/DDBJ databases">
        <title>Draft Genome Sequences of Seven Thermophilic Sporeformers Isolated from Foods.</title>
        <authorList>
            <person name="Berendsen E.M."/>
            <person name="Wells-Bennik M.H."/>
            <person name="Krawcyk A.O."/>
            <person name="De Jong A."/>
            <person name="Holsappel S."/>
            <person name="Eijlander R.T."/>
            <person name="Kuipers O.P."/>
        </authorList>
    </citation>
    <scope>NUCLEOTIDE SEQUENCE [LARGE SCALE GENOMIC DNA]</scope>
    <source>
        <strain evidence="1 2">B4119</strain>
    </source>
</reference>
<dbReference type="AlphaFoldDB" id="A0A150M8U5"/>
<evidence type="ECO:0000313" key="2">
    <source>
        <dbReference type="Proteomes" id="UP000075455"/>
    </source>
</evidence>
<dbReference type="EMBL" id="LQYS01000002">
    <property type="protein sequence ID" value="KYD20569.1"/>
    <property type="molecule type" value="Genomic_DNA"/>
</dbReference>